<name>A0A4V2MR89_9SPHI</name>
<comment type="caution">
    <text evidence="1">The sequence shown here is derived from an EMBL/GenBank/DDBJ whole genome shotgun (WGS) entry which is preliminary data.</text>
</comment>
<organism evidence="1 2">
    <name type="scientific">Pedobacter psychrodurus</name>
    <dbReference type="NCBI Taxonomy" id="2530456"/>
    <lineage>
        <taxon>Bacteria</taxon>
        <taxon>Pseudomonadati</taxon>
        <taxon>Bacteroidota</taxon>
        <taxon>Sphingobacteriia</taxon>
        <taxon>Sphingobacteriales</taxon>
        <taxon>Sphingobacteriaceae</taxon>
        <taxon>Pedobacter</taxon>
    </lineage>
</organism>
<proteinExistence type="predicted"/>
<sequence length="66" mass="7486">MDVPDIWLLSEKIILSGITHDAYVLREQVHKEGIPLTVSESSPAKMATKETVMKLSSGWKRDYKRA</sequence>
<evidence type="ECO:0000313" key="2">
    <source>
        <dbReference type="Proteomes" id="UP000293925"/>
    </source>
</evidence>
<evidence type="ECO:0000313" key="1">
    <source>
        <dbReference type="EMBL" id="TCD28597.1"/>
    </source>
</evidence>
<dbReference type="EMBL" id="SJSO01000003">
    <property type="protein sequence ID" value="TCD28597.1"/>
    <property type="molecule type" value="Genomic_DNA"/>
</dbReference>
<protein>
    <submittedName>
        <fullName evidence="1">Uncharacterized protein</fullName>
    </submittedName>
</protein>
<dbReference type="RefSeq" id="WP_131527604.1">
    <property type="nucleotide sequence ID" value="NZ_SJSO01000003.1"/>
</dbReference>
<dbReference type="AlphaFoldDB" id="A0A4V2MR89"/>
<reference evidence="1 2" key="1">
    <citation type="submission" date="2019-02" db="EMBL/GenBank/DDBJ databases">
        <title>Pedobacter sp. RP-3-21 sp. nov., isolated from Arctic soil.</title>
        <authorList>
            <person name="Dahal R.H."/>
        </authorList>
    </citation>
    <scope>NUCLEOTIDE SEQUENCE [LARGE SCALE GENOMIC DNA]</scope>
    <source>
        <strain evidence="1 2">RP-3-21</strain>
    </source>
</reference>
<keyword evidence="2" id="KW-1185">Reference proteome</keyword>
<gene>
    <name evidence="1" type="ORF">EZ456_04200</name>
</gene>
<dbReference type="Proteomes" id="UP000293925">
    <property type="component" value="Unassembled WGS sequence"/>
</dbReference>
<accession>A0A4V2MR89</accession>